<gene>
    <name evidence="1" type="ordered locus">MexAM1_META2p0696</name>
</gene>
<dbReference type="KEGG" id="mea:Mex_2p0696"/>
<keyword evidence="1" id="KW-0614">Plasmid</keyword>
<evidence type="ECO:0000313" key="1">
    <source>
        <dbReference type="EMBL" id="ACS43540.1"/>
    </source>
</evidence>
<dbReference type="RefSeq" id="WP_003599002.1">
    <property type="nucleotide sequence ID" value="NC_012811.1"/>
</dbReference>
<proteinExistence type="predicted"/>
<accession>C5B508</accession>
<dbReference type="EMBL" id="CP001511">
    <property type="protein sequence ID" value="ACS43540.1"/>
    <property type="molecule type" value="Genomic_DNA"/>
</dbReference>
<dbReference type="AlphaFoldDB" id="C5B508"/>
<dbReference type="Proteomes" id="UP000009081">
    <property type="component" value="Plasmid megaplasmid"/>
</dbReference>
<protein>
    <submittedName>
        <fullName evidence="1">Uncharacterized protein</fullName>
    </submittedName>
</protein>
<evidence type="ECO:0000313" key="2">
    <source>
        <dbReference type="Proteomes" id="UP000009081"/>
    </source>
</evidence>
<dbReference type="HOGENOM" id="CLU_1439549_0_0_5"/>
<geneLocation type="plasmid" evidence="1 2">
    <name>megaplasmid</name>
</geneLocation>
<reference evidence="1 2" key="1">
    <citation type="journal article" date="2009" name="PLoS ONE">
        <title>Methylobacterium genome sequences: a reference blueprint to investigate microbial metabolism of C1 compounds from natural and industrial sources.</title>
        <authorList>
            <person name="Vuilleumier S."/>
            <person name="Chistoserdova L."/>
            <person name="Lee M.-C."/>
            <person name="Bringel F."/>
            <person name="Lajus A."/>
            <person name="Zhou Y."/>
            <person name="Gourion B."/>
            <person name="Barbe V."/>
            <person name="Chang J."/>
            <person name="Cruveiller S."/>
            <person name="Dossat C."/>
            <person name="Gillett W."/>
            <person name="Gruffaz C."/>
            <person name="Haugen E."/>
            <person name="Hourcade E."/>
            <person name="Levy R."/>
            <person name="Mangenot S."/>
            <person name="Muller E."/>
            <person name="Nadalig T."/>
            <person name="Pagni M."/>
            <person name="Penny C."/>
            <person name="Peyraud R."/>
            <person name="Robinson D.G."/>
            <person name="Roche D."/>
            <person name="Rouy Z."/>
            <person name="Saenampechek C."/>
            <person name="Salvignol G."/>
            <person name="Vallenet D."/>
            <person name="Wu Z."/>
            <person name="Marx C.J."/>
            <person name="Vorholt J.A."/>
            <person name="Olson M.V."/>
            <person name="Kaul R."/>
            <person name="Weissenbach J."/>
            <person name="Medigue C."/>
            <person name="Lidstrom M.E."/>
        </authorList>
    </citation>
    <scope>NUCLEOTIDE SEQUENCE [LARGE SCALE GENOMIC DNA]</scope>
    <source>
        <strain evidence="2">ATCC 14718 / DSM 1338 / JCM 2805 / NCIMB 9133 / AM1</strain>
    </source>
</reference>
<keyword evidence="2" id="KW-1185">Reference proteome</keyword>
<organism evidence="1 2">
    <name type="scientific">Methylorubrum extorquens (strain ATCC 14718 / DSM 1338 / JCM 2805 / NCIMB 9133 / AM1)</name>
    <name type="common">Methylobacterium extorquens</name>
    <dbReference type="NCBI Taxonomy" id="272630"/>
    <lineage>
        <taxon>Bacteria</taxon>
        <taxon>Pseudomonadati</taxon>
        <taxon>Pseudomonadota</taxon>
        <taxon>Alphaproteobacteria</taxon>
        <taxon>Hyphomicrobiales</taxon>
        <taxon>Methylobacteriaceae</taxon>
        <taxon>Methylorubrum</taxon>
    </lineage>
</organism>
<name>C5B508_METEA</name>
<sequence length="188" mass="20003">MNPVVRYLGGQDLRARAEAVAEGFSTLLPSQAHRDLVDGIEAALRAVCQQDECCVPLPGEPSFVLLGRDPQAPALVETWAAERKRAEPLSHKPVMARRTAGAMVAWKLLNPEIGLPAAAVAFAAPATRDAENAALRRVLAFDTTEFPAMEAEAIRRVETGIRCPVTLLEACEAVAAAGASEVGIDLRP</sequence>